<dbReference type="AlphaFoldDB" id="A0AAD9VMJ8"/>
<sequence length="84" mass="9204">MTMIVGNEVDGGDDGGGSGPRLLVRNTGKWRRQLFHRFPRNNSSARCGGVLIVYGKGKIHKMCRAGFLGQFQHCITLLGKTCLL</sequence>
<proteinExistence type="predicted"/>
<evidence type="ECO:0000313" key="2">
    <source>
        <dbReference type="Proteomes" id="UP001258017"/>
    </source>
</evidence>
<reference evidence="1" key="2">
    <citation type="journal article" date="2023" name="Commun. Biol.">
        <title>Intrasexual cuticular hydrocarbon dimorphism in a wasp sheds light on hydrocarbon biosynthesis genes in Hymenoptera.</title>
        <authorList>
            <person name="Moris V.C."/>
            <person name="Podsiadlowski L."/>
            <person name="Martin S."/>
            <person name="Oeyen J.P."/>
            <person name="Donath A."/>
            <person name="Petersen M."/>
            <person name="Wilbrandt J."/>
            <person name="Misof B."/>
            <person name="Liedtke D."/>
            <person name="Thamm M."/>
            <person name="Scheiner R."/>
            <person name="Schmitt T."/>
            <person name="Niehuis O."/>
        </authorList>
    </citation>
    <scope>NUCLEOTIDE SEQUENCE</scope>
    <source>
        <strain evidence="1">GBR_01_08_01A</strain>
    </source>
</reference>
<dbReference type="Proteomes" id="UP001258017">
    <property type="component" value="Unassembled WGS sequence"/>
</dbReference>
<dbReference type="EMBL" id="JAIFRP010000073">
    <property type="protein sequence ID" value="KAK2579949.1"/>
    <property type="molecule type" value="Genomic_DNA"/>
</dbReference>
<name>A0AAD9VMJ8_9HYME</name>
<keyword evidence="2" id="KW-1185">Reference proteome</keyword>
<organism evidence="1 2">
    <name type="scientific">Odynerus spinipes</name>
    <dbReference type="NCBI Taxonomy" id="1348599"/>
    <lineage>
        <taxon>Eukaryota</taxon>
        <taxon>Metazoa</taxon>
        <taxon>Ecdysozoa</taxon>
        <taxon>Arthropoda</taxon>
        <taxon>Hexapoda</taxon>
        <taxon>Insecta</taxon>
        <taxon>Pterygota</taxon>
        <taxon>Neoptera</taxon>
        <taxon>Endopterygota</taxon>
        <taxon>Hymenoptera</taxon>
        <taxon>Apocrita</taxon>
        <taxon>Aculeata</taxon>
        <taxon>Vespoidea</taxon>
        <taxon>Vespidae</taxon>
        <taxon>Eumeninae</taxon>
        <taxon>Odynerus</taxon>
    </lineage>
</organism>
<protein>
    <submittedName>
        <fullName evidence="1">Uncharacterized protein</fullName>
    </submittedName>
</protein>
<gene>
    <name evidence="1" type="ORF">KPH14_007629</name>
</gene>
<reference evidence="1" key="1">
    <citation type="submission" date="2021-08" db="EMBL/GenBank/DDBJ databases">
        <authorList>
            <person name="Misof B."/>
            <person name="Oliver O."/>
            <person name="Podsiadlowski L."/>
            <person name="Donath A."/>
            <person name="Peters R."/>
            <person name="Mayer C."/>
            <person name="Rust J."/>
            <person name="Gunkel S."/>
            <person name="Lesny P."/>
            <person name="Martin S."/>
            <person name="Oeyen J.P."/>
            <person name="Petersen M."/>
            <person name="Panagiotis P."/>
            <person name="Wilbrandt J."/>
            <person name="Tanja T."/>
        </authorList>
    </citation>
    <scope>NUCLEOTIDE SEQUENCE</scope>
    <source>
        <strain evidence="1">GBR_01_08_01A</strain>
        <tissue evidence="1">Thorax + abdomen</tissue>
    </source>
</reference>
<comment type="caution">
    <text evidence="1">The sequence shown here is derived from an EMBL/GenBank/DDBJ whole genome shotgun (WGS) entry which is preliminary data.</text>
</comment>
<accession>A0AAD9VMJ8</accession>
<evidence type="ECO:0000313" key="1">
    <source>
        <dbReference type="EMBL" id="KAK2579949.1"/>
    </source>
</evidence>